<dbReference type="EMBL" id="JARBJD010000021">
    <property type="protein sequence ID" value="KAK2960684.1"/>
    <property type="molecule type" value="Genomic_DNA"/>
</dbReference>
<organism evidence="1 2">
    <name type="scientific">Blattamonas nauphoetae</name>
    <dbReference type="NCBI Taxonomy" id="2049346"/>
    <lineage>
        <taxon>Eukaryota</taxon>
        <taxon>Metamonada</taxon>
        <taxon>Preaxostyla</taxon>
        <taxon>Oxymonadida</taxon>
        <taxon>Blattamonas</taxon>
    </lineage>
</organism>
<name>A0ABQ9YAF1_9EUKA</name>
<evidence type="ECO:0000313" key="2">
    <source>
        <dbReference type="Proteomes" id="UP001281761"/>
    </source>
</evidence>
<gene>
    <name evidence="1" type="ORF">BLNAU_4339</name>
</gene>
<accession>A0ABQ9YAF1</accession>
<evidence type="ECO:0000313" key="1">
    <source>
        <dbReference type="EMBL" id="KAK2960684.1"/>
    </source>
</evidence>
<proteinExistence type="predicted"/>
<reference evidence="1 2" key="1">
    <citation type="journal article" date="2022" name="bioRxiv">
        <title>Genomics of Preaxostyla Flagellates Illuminates Evolutionary Transitions and the Path Towards Mitochondrial Loss.</title>
        <authorList>
            <person name="Novak L.V.F."/>
            <person name="Treitli S.C."/>
            <person name="Pyrih J."/>
            <person name="Halakuc P."/>
            <person name="Pipaliya S.V."/>
            <person name="Vacek V."/>
            <person name="Brzon O."/>
            <person name="Soukal P."/>
            <person name="Eme L."/>
            <person name="Dacks J.B."/>
            <person name="Karnkowska A."/>
            <person name="Elias M."/>
            <person name="Hampl V."/>
        </authorList>
    </citation>
    <scope>NUCLEOTIDE SEQUENCE [LARGE SCALE GENOMIC DNA]</scope>
    <source>
        <strain evidence="1">NAU3</strain>
        <tissue evidence="1">Gut</tissue>
    </source>
</reference>
<protein>
    <submittedName>
        <fullName evidence="1">Uncharacterized protein</fullName>
    </submittedName>
</protein>
<comment type="caution">
    <text evidence="1">The sequence shown here is derived from an EMBL/GenBank/DDBJ whole genome shotgun (WGS) entry which is preliminary data.</text>
</comment>
<dbReference type="Proteomes" id="UP001281761">
    <property type="component" value="Unassembled WGS sequence"/>
</dbReference>
<sequence>MFSGPHSESPDTIDMMIELDCVQYLAVFCDLSEPEACPEELPELVLLLHVSTTTCQLYESSIVTKTTLPNDLQQTPHDEQLSSKGVHCFRFVIDCELIPVTKGLIKTLCHVDSIDSKPDDQWHIKESIDISWSLFTNSLKKRSDSLTSIVMSAIDDMEELTSLLVESRQKFQTEYVSDLIFLEKFSSTQYIGVIPLLEHDLLARLFSVQQPQTVPLSNTLFHLHLLSVITLFLESPVKSNTSKDQTRTTTLRIERILEVTKSYLVFILPKESFLEPNHSNRLELTRTITKIDKLITDLEDETQDEWDLITEQEIWETSWMTEVIDEETLEPRLENMNRRDEDMRENETDRWMLRRRRLGECGFEDALEARMATRGYLHTDDRFTMIHAMEKNEGLNFNFFEEDA</sequence>
<keyword evidence="2" id="KW-1185">Reference proteome</keyword>